<evidence type="ECO:0000256" key="1">
    <source>
        <dbReference type="ARBA" id="ARBA00020262"/>
    </source>
</evidence>
<dbReference type="EMBL" id="JBCHKQ010000025">
    <property type="protein sequence ID" value="MEM5948990.1"/>
    <property type="molecule type" value="Genomic_DNA"/>
</dbReference>
<dbReference type="InterPro" id="IPR001278">
    <property type="entry name" value="Arg-tRNA-ligase"/>
</dbReference>
<dbReference type="Gene3D" id="3.40.50.620">
    <property type="entry name" value="HUPs"/>
    <property type="match status" value="1"/>
</dbReference>
<gene>
    <name evidence="8" type="primary">argS</name>
    <name evidence="8" type="ORF">WKV44_10625</name>
</gene>
<evidence type="ECO:0000259" key="7">
    <source>
        <dbReference type="Pfam" id="PF00750"/>
    </source>
</evidence>
<comment type="caution">
    <text evidence="8">The sequence shown here is derived from an EMBL/GenBank/DDBJ whole genome shotgun (WGS) entry which is preliminary data.</text>
</comment>
<keyword evidence="4 6" id="KW-0067">ATP-binding</keyword>
<dbReference type="SUPFAM" id="SSF52374">
    <property type="entry name" value="Nucleotidylyl transferase"/>
    <property type="match status" value="1"/>
</dbReference>
<dbReference type="InterPro" id="IPR001412">
    <property type="entry name" value="aa-tRNA-synth_I_CS"/>
</dbReference>
<feature type="non-terminal residue" evidence="8">
    <location>
        <position position="209"/>
    </location>
</feature>
<dbReference type="GO" id="GO:0004814">
    <property type="term" value="F:arginine-tRNA ligase activity"/>
    <property type="evidence" value="ECO:0007669"/>
    <property type="project" value="UniProtKB-EC"/>
</dbReference>
<dbReference type="PROSITE" id="PS00178">
    <property type="entry name" value="AA_TRNA_LIGASE_I"/>
    <property type="match status" value="1"/>
</dbReference>
<evidence type="ECO:0000256" key="3">
    <source>
        <dbReference type="ARBA" id="ARBA00022741"/>
    </source>
</evidence>
<dbReference type="PRINTS" id="PR01038">
    <property type="entry name" value="TRNASYNTHARG"/>
</dbReference>
<keyword evidence="6" id="KW-0648">Protein biosynthesis</keyword>
<dbReference type="Gene3D" id="3.30.1360.70">
    <property type="entry name" value="Arginyl tRNA synthetase N-terminal domain"/>
    <property type="match status" value="1"/>
</dbReference>
<keyword evidence="9" id="KW-1185">Reference proteome</keyword>
<dbReference type="PANTHER" id="PTHR11956:SF5">
    <property type="entry name" value="ARGININE--TRNA LIGASE, CYTOPLASMIC"/>
    <property type="match status" value="1"/>
</dbReference>
<keyword evidence="3 6" id="KW-0547">Nucleotide-binding</keyword>
<dbReference type="RefSeq" id="WP_420070439.1">
    <property type="nucleotide sequence ID" value="NZ_JBCHKQ010000025.1"/>
</dbReference>
<dbReference type="PANTHER" id="PTHR11956">
    <property type="entry name" value="ARGINYL-TRNA SYNTHETASE"/>
    <property type="match status" value="1"/>
</dbReference>
<dbReference type="InterPro" id="IPR035684">
    <property type="entry name" value="ArgRS_core"/>
</dbReference>
<dbReference type="InterPro" id="IPR014729">
    <property type="entry name" value="Rossmann-like_a/b/a_fold"/>
</dbReference>
<proteinExistence type="inferred from homology"/>
<sequence length="209" mass="23642">TSPQNIASELVSVLSERYQDALVKTAGGYVNVFLDKRSVCAQVASDIIGAGEEYGKQDLFSSQKIMIEFSCPNTNKPLHLGHMRNNILGESVSRLFSFLGADVCKVNLINDRGIHICKSMLAYKELGKGETPEFVGKKSDHFVGDYYVKFNQWASGDESAEEKAREMLRQWENGDEEVLSLWKKMNKWAIDGINETYERTGISFDRVYY</sequence>
<evidence type="ECO:0000313" key="8">
    <source>
        <dbReference type="EMBL" id="MEM5948990.1"/>
    </source>
</evidence>
<dbReference type="Pfam" id="PF00750">
    <property type="entry name" value="tRNA-synt_1d"/>
    <property type="match status" value="1"/>
</dbReference>
<accession>A0ABU9UE96</accession>
<dbReference type="InterPro" id="IPR036695">
    <property type="entry name" value="Arg-tRNA-synth_N_sf"/>
</dbReference>
<protein>
    <recommendedName>
        <fullName evidence="1">Arginine--tRNA ligase</fullName>
    </recommendedName>
</protein>
<feature type="non-terminal residue" evidence="8">
    <location>
        <position position="1"/>
    </location>
</feature>
<evidence type="ECO:0000256" key="5">
    <source>
        <dbReference type="ARBA" id="ARBA00023146"/>
    </source>
</evidence>
<evidence type="ECO:0000256" key="6">
    <source>
        <dbReference type="RuleBase" id="RU363038"/>
    </source>
</evidence>
<evidence type="ECO:0000313" key="9">
    <source>
        <dbReference type="Proteomes" id="UP001466331"/>
    </source>
</evidence>
<dbReference type="Proteomes" id="UP001466331">
    <property type="component" value="Unassembled WGS sequence"/>
</dbReference>
<evidence type="ECO:0000256" key="2">
    <source>
        <dbReference type="ARBA" id="ARBA00022598"/>
    </source>
</evidence>
<feature type="domain" description="Arginyl-tRNA synthetase catalytic core" evidence="7">
    <location>
        <begin position="56"/>
        <end position="203"/>
    </location>
</feature>
<reference evidence="8 9" key="1">
    <citation type="submission" date="2024-03" db="EMBL/GenBank/DDBJ databases">
        <title>Ignisphaera cupida sp. nov., a hyperthermophilic hydrolytic archaeon from a hot spring of Kamchatka, and proposal of Ignisphaeraceae fam. nov.</title>
        <authorList>
            <person name="Podosokorskaya O.A."/>
            <person name="Elcheninov A.G."/>
            <person name="Maltseva A.I."/>
            <person name="Zayulina K.S."/>
            <person name="Novikov A."/>
            <person name="Merkel A.Y."/>
        </authorList>
    </citation>
    <scope>NUCLEOTIDE SEQUENCE [LARGE SCALE GENOMIC DNA]</scope>
    <source>
        <strain evidence="8 9">38H-sp</strain>
    </source>
</reference>
<dbReference type="SUPFAM" id="SSF55190">
    <property type="entry name" value="Arginyl-tRNA synthetase (ArgRS), N-terminal 'additional' domain"/>
    <property type="match status" value="1"/>
</dbReference>
<organism evidence="8 9">
    <name type="scientific">Rarispira pelagica</name>
    <dbReference type="NCBI Taxonomy" id="3141764"/>
    <lineage>
        <taxon>Bacteria</taxon>
        <taxon>Pseudomonadati</taxon>
        <taxon>Spirochaetota</taxon>
        <taxon>Spirochaetia</taxon>
        <taxon>Winmispirales</taxon>
        <taxon>Winmispiraceae</taxon>
        <taxon>Rarispira</taxon>
    </lineage>
</organism>
<keyword evidence="2 6" id="KW-0436">Ligase</keyword>
<name>A0ABU9UE96_9SPIR</name>
<keyword evidence="5 6" id="KW-0030">Aminoacyl-tRNA synthetase</keyword>
<evidence type="ECO:0000256" key="4">
    <source>
        <dbReference type="ARBA" id="ARBA00022840"/>
    </source>
</evidence>
<comment type="similarity">
    <text evidence="6">Belongs to the class-I aminoacyl-tRNA synthetase family.</text>
</comment>